<dbReference type="Proteomes" id="UP001152622">
    <property type="component" value="Chromosome 1"/>
</dbReference>
<dbReference type="InterPro" id="IPR001841">
    <property type="entry name" value="Znf_RING"/>
</dbReference>
<dbReference type="PANTHER" id="PTHR24099">
    <property type="entry name" value="E3 UBIQUITIN-PROTEIN LIGASE TRIM36-RELATED"/>
    <property type="match status" value="1"/>
</dbReference>
<sequence length="207" mass="23193">MSVVSRRSSILVPVKNIERELICPICKELFTHPLILPCQHSVCHKCVRELLLLNHEDSLSTDAGSESSLPGSPRSRVPSPSMERLDRLVRSGSISSPGWRRGSVTPRITTFPCPGCQHDIDLGRAGHQHALPQLHAGEATKSCMDCKASYCNECFKLYHPWGTPKAQHEYVGPTTNFRPKVLMCPEHEMEKVNMYCEVCRRPVLPPL</sequence>
<feature type="region of interest" description="Disordered" evidence="5">
    <location>
        <begin position="60"/>
        <end position="82"/>
    </location>
</feature>
<name>A0A9Q1GD14_SYNKA</name>
<dbReference type="Pfam" id="PF13445">
    <property type="entry name" value="zf-RING_UBOX"/>
    <property type="match status" value="1"/>
</dbReference>
<dbReference type="InterPro" id="IPR027370">
    <property type="entry name" value="Znf-RING_euk"/>
</dbReference>
<dbReference type="InterPro" id="IPR017907">
    <property type="entry name" value="Znf_RING_CS"/>
</dbReference>
<dbReference type="Pfam" id="PF22586">
    <property type="entry name" value="ANCHR-like_BBOX"/>
    <property type="match status" value="1"/>
</dbReference>
<reference evidence="7" key="1">
    <citation type="journal article" date="2023" name="Science">
        <title>Genome structures resolve the early diversification of teleost fishes.</title>
        <authorList>
            <person name="Parey E."/>
            <person name="Louis A."/>
            <person name="Montfort J."/>
            <person name="Bouchez O."/>
            <person name="Roques C."/>
            <person name="Iampietro C."/>
            <person name="Lluch J."/>
            <person name="Castinel A."/>
            <person name="Donnadieu C."/>
            <person name="Desvignes T."/>
            <person name="Floi Bucao C."/>
            <person name="Jouanno E."/>
            <person name="Wen M."/>
            <person name="Mejri S."/>
            <person name="Dirks R."/>
            <person name="Jansen H."/>
            <person name="Henkel C."/>
            <person name="Chen W.J."/>
            <person name="Zahm M."/>
            <person name="Cabau C."/>
            <person name="Klopp C."/>
            <person name="Thompson A.W."/>
            <person name="Robinson-Rechavi M."/>
            <person name="Braasch I."/>
            <person name="Lecointre G."/>
            <person name="Bobe J."/>
            <person name="Postlethwait J.H."/>
            <person name="Berthelot C."/>
            <person name="Roest Crollius H."/>
            <person name="Guiguen Y."/>
        </authorList>
    </citation>
    <scope>NUCLEOTIDE SEQUENCE</scope>
    <source>
        <strain evidence="7">WJC10195</strain>
    </source>
</reference>
<keyword evidence="8" id="KW-1185">Reference proteome</keyword>
<dbReference type="AlphaFoldDB" id="A0A9Q1GD14"/>
<comment type="caution">
    <text evidence="7">The sequence shown here is derived from an EMBL/GenBank/DDBJ whole genome shotgun (WGS) entry which is preliminary data.</text>
</comment>
<dbReference type="SUPFAM" id="SSF57850">
    <property type="entry name" value="RING/U-box"/>
    <property type="match status" value="1"/>
</dbReference>
<feature type="domain" description="RING-type" evidence="6">
    <location>
        <begin position="23"/>
        <end position="49"/>
    </location>
</feature>
<feature type="compositionally biased region" description="Low complexity" evidence="5">
    <location>
        <begin position="67"/>
        <end position="81"/>
    </location>
</feature>
<evidence type="ECO:0000256" key="4">
    <source>
        <dbReference type="PROSITE-ProRule" id="PRU00175"/>
    </source>
</evidence>
<protein>
    <recommendedName>
        <fullName evidence="6">RING-type domain-containing protein</fullName>
    </recommendedName>
</protein>
<keyword evidence="3" id="KW-0862">Zinc</keyword>
<evidence type="ECO:0000313" key="7">
    <source>
        <dbReference type="EMBL" id="KAJ8380987.1"/>
    </source>
</evidence>
<dbReference type="EMBL" id="JAINUF010000001">
    <property type="protein sequence ID" value="KAJ8380987.1"/>
    <property type="molecule type" value="Genomic_DNA"/>
</dbReference>
<evidence type="ECO:0000313" key="8">
    <source>
        <dbReference type="Proteomes" id="UP001152622"/>
    </source>
</evidence>
<dbReference type="SMART" id="SM00184">
    <property type="entry name" value="RING"/>
    <property type="match status" value="1"/>
</dbReference>
<dbReference type="SUPFAM" id="SSF57845">
    <property type="entry name" value="B-box zinc-binding domain"/>
    <property type="match status" value="1"/>
</dbReference>
<proteinExistence type="predicted"/>
<dbReference type="PROSITE" id="PS50089">
    <property type="entry name" value="ZF_RING_2"/>
    <property type="match status" value="1"/>
</dbReference>
<dbReference type="InterPro" id="IPR013083">
    <property type="entry name" value="Znf_RING/FYVE/PHD"/>
</dbReference>
<dbReference type="GO" id="GO:0008270">
    <property type="term" value="F:zinc ion binding"/>
    <property type="evidence" value="ECO:0007669"/>
    <property type="project" value="UniProtKB-KW"/>
</dbReference>
<dbReference type="Gene3D" id="3.30.40.10">
    <property type="entry name" value="Zinc/RING finger domain, C3HC4 (zinc finger)"/>
    <property type="match status" value="1"/>
</dbReference>
<evidence type="ECO:0000256" key="3">
    <source>
        <dbReference type="ARBA" id="ARBA00022833"/>
    </source>
</evidence>
<evidence type="ECO:0000259" key="6">
    <source>
        <dbReference type="PROSITE" id="PS50089"/>
    </source>
</evidence>
<keyword evidence="2 4" id="KW-0863">Zinc-finger</keyword>
<dbReference type="Gene3D" id="4.10.240.20">
    <property type="match status" value="1"/>
</dbReference>
<dbReference type="InterPro" id="IPR050617">
    <property type="entry name" value="E3_ligase_FN3/SPRY"/>
</dbReference>
<dbReference type="Gene3D" id="4.10.830.40">
    <property type="match status" value="1"/>
</dbReference>
<evidence type="ECO:0000256" key="2">
    <source>
        <dbReference type="ARBA" id="ARBA00022771"/>
    </source>
</evidence>
<organism evidence="7 8">
    <name type="scientific">Synaphobranchus kaupii</name>
    <name type="common">Kaup's arrowtooth eel</name>
    <dbReference type="NCBI Taxonomy" id="118154"/>
    <lineage>
        <taxon>Eukaryota</taxon>
        <taxon>Metazoa</taxon>
        <taxon>Chordata</taxon>
        <taxon>Craniata</taxon>
        <taxon>Vertebrata</taxon>
        <taxon>Euteleostomi</taxon>
        <taxon>Actinopterygii</taxon>
        <taxon>Neopterygii</taxon>
        <taxon>Teleostei</taxon>
        <taxon>Anguilliformes</taxon>
        <taxon>Synaphobranchidae</taxon>
        <taxon>Synaphobranchus</taxon>
    </lineage>
</organism>
<accession>A0A9Q1GD14</accession>
<gene>
    <name evidence="7" type="ORF">SKAU_G00017650</name>
</gene>
<keyword evidence="1" id="KW-0479">Metal-binding</keyword>
<dbReference type="OrthoDB" id="10040278at2759"/>
<evidence type="ECO:0000256" key="5">
    <source>
        <dbReference type="SAM" id="MobiDB-lite"/>
    </source>
</evidence>
<dbReference type="PROSITE" id="PS00518">
    <property type="entry name" value="ZF_RING_1"/>
    <property type="match status" value="1"/>
</dbReference>
<dbReference type="PANTHER" id="PTHR24099:SF26">
    <property type="entry name" value="E3 UBIQUITIN-PROTEIN LIGASE TRIM36-LIKE ISOFORM X1"/>
    <property type="match status" value="1"/>
</dbReference>
<evidence type="ECO:0000256" key="1">
    <source>
        <dbReference type="ARBA" id="ARBA00022723"/>
    </source>
</evidence>